<dbReference type="AlphaFoldDB" id="A0A9Q0DLS6"/>
<proteinExistence type="predicted"/>
<organism evidence="3 4">
    <name type="scientific">Muraenolepis orangiensis</name>
    <name type="common">Patagonian moray cod</name>
    <dbReference type="NCBI Taxonomy" id="630683"/>
    <lineage>
        <taxon>Eukaryota</taxon>
        <taxon>Metazoa</taxon>
        <taxon>Chordata</taxon>
        <taxon>Craniata</taxon>
        <taxon>Vertebrata</taxon>
        <taxon>Euteleostomi</taxon>
        <taxon>Actinopterygii</taxon>
        <taxon>Neopterygii</taxon>
        <taxon>Teleostei</taxon>
        <taxon>Neoteleostei</taxon>
        <taxon>Acanthomorphata</taxon>
        <taxon>Zeiogadaria</taxon>
        <taxon>Gadariae</taxon>
        <taxon>Gadiformes</taxon>
        <taxon>Muraenolepidoidei</taxon>
        <taxon>Muraenolepididae</taxon>
        <taxon>Muraenolepis</taxon>
    </lineage>
</organism>
<dbReference type="Gene3D" id="1.20.1070.10">
    <property type="entry name" value="Rhodopsin 7-helix transmembrane proteins"/>
    <property type="match status" value="1"/>
</dbReference>
<comment type="caution">
    <text evidence="3">The sequence shown here is derived from an EMBL/GenBank/DDBJ whole genome shotgun (WGS) entry which is preliminary data.</text>
</comment>
<keyword evidence="4" id="KW-1185">Reference proteome</keyword>
<protein>
    <submittedName>
        <fullName evidence="3">Uncharacterized protein</fullName>
    </submittedName>
</protein>
<gene>
    <name evidence="3" type="ORF">NHX12_008693</name>
</gene>
<feature type="region of interest" description="Disordered" evidence="1">
    <location>
        <begin position="92"/>
        <end position="112"/>
    </location>
</feature>
<dbReference type="OrthoDB" id="10044919at2759"/>
<evidence type="ECO:0000313" key="4">
    <source>
        <dbReference type="Proteomes" id="UP001148018"/>
    </source>
</evidence>
<feature type="region of interest" description="Disordered" evidence="1">
    <location>
        <begin position="1"/>
        <end position="44"/>
    </location>
</feature>
<feature type="compositionally biased region" description="Pro residues" evidence="1">
    <location>
        <begin position="101"/>
        <end position="112"/>
    </location>
</feature>
<sequence length="112" mass="11100">MPENVSFFRNRTEELGHGGGGGHGGGHRGGGGGGEGGGGGDGGELLLLGPADAAHPAWVITVLASVLIFTTVVDVLGNSLVIVSVLRNRKLRNAGAGGSHKPPPLSPAPPPW</sequence>
<reference evidence="3" key="1">
    <citation type="submission" date="2022-07" db="EMBL/GenBank/DDBJ databases">
        <title>Chromosome-level genome of Muraenolepis orangiensis.</title>
        <authorList>
            <person name="Kim J."/>
        </authorList>
    </citation>
    <scope>NUCLEOTIDE SEQUENCE</scope>
    <source>
        <strain evidence="3">KU_S4_2022</strain>
        <tissue evidence="3">Muscle</tissue>
    </source>
</reference>
<feature type="compositionally biased region" description="Gly residues" evidence="1">
    <location>
        <begin position="17"/>
        <end position="43"/>
    </location>
</feature>
<evidence type="ECO:0000256" key="2">
    <source>
        <dbReference type="SAM" id="Phobius"/>
    </source>
</evidence>
<evidence type="ECO:0000256" key="1">
    <source>
        <dbReference type="SAM" id="MobiDB-lite"/>
    </source>
</evidence>
<name>A0A9Q0DLS6_9TELE</name>
<evidence type="ECO:0000313" key="3">
    <source>
        <dbReference type="EMBL" id="KAJ3590744.1"/>
    </source>
</evidence>
<feature type="transmembrane region" description="Helical" evidence="2">
    <location>
        <begin position="57"/>
        <end position="83"/>
    </location>
</feature>
<dbReference type="EMBL" id="JANIIK010000114">
    <property type="protein sequence ID" value="KAJ3590744.1"/>
    <property type="molecule type" value="Genomic_DNA"/>
</dbReference>
<keyword evidence="2" id="KW-1133">Transmembrane helix</keyword>
<keyword evidence="2" id="KW-0812">Transmembrane</keyword>
<keyword evidence="2" id="KW-0472">Membrane</keyword>
<accession>A0A9Q0DLS6</accession>
<dbReference type="Proteomes" id="UP001148018">
    <property type="component" value="Unassembled WGS sequence"/>
</dbReference>